<keyword evidence="1" id="KW-0378">Hydrolase</keyword>
<dbReference type="EMBL" id="BBJM01000003">
    <property type="protein sequence ID" value="GAK47243.1"/>
    <property type="molecule type" value="Genomic_DNA"/>
</dbReference>
<feature type="active site" evidence="1">
    <location>
        <position position="237"/>
    </location>
</feature>
<dbReference type="GO" id="GO:0006508">
    <property type="term" value="P:proteolysis"/>
    <property type="evidence" value="ECO:0007669"/>
    <property type="project" value="UniProtKB-KW"/>
</dbReference>
<protein>
    <recommendedName>
        <fullName evidence="1">endopeptidase La</fullName>
        <ecNumber evidence="1">3.4.21.53</ecNumber>
    </recommendedName>
</protein>
<accession>A0A081BGS5</accession>
<feature type="active site" evidence="1">
    <location>
        <position position="282"/>
    </location>
</feature>
<dbReference type="GO" id="GO:0004252">
    <property type="term" value="F:serine-type endopeptidase activity"/>
    <property type="evidence" value="ECO:0007669"/>
    <property type="project" value="UniProtKB-UniRule"/>
</dbReference>
<evidence type="ECO:0000256" key="1">
    <source>
        <dbReference type="PROSITE-ProRule" id="PRU01122"/>
    </source>
</evidence>
<dbReference type="AlphaFoldDB" id="A0A081BGS5"/>
<comment type="caution">
    <text evidence="4">The sequence shown here is derived from an EMBL/GenBank/DDBJ whole genome shotgun (WGS) entry which is preliminary data.</text>
</comment>
<dbReference type="PROSITE" id="PS51786">
    <property type="entry name" value="LON_PROTEOLYTIC"/>
    <property type="match status" value="1"/>
</dbReference>
<dbReference type="NCBIfam" id="NF041438">
    <property type="entry name" value="SepM_fam_S16"/>
    <property type="match status" value="1"/>
</dbReference>
<dbReference type="PANTHER" id="PTHR10046">
    <property type="entry name" value="ATP DEPENDENT LON PROTEASE FAMILY MEMBER"/>
    <property type="match status" value="1"/>
</dbReference>
<keyword evidence="1" id="KW-0720">Serine protease</keyword>
<keyword evidence="5" id="KW-1185">Reference proteome</keyword>
<comment type="similarity">
    <text evidence="1">Belongs to the peptidase S16 family.</text>
</comment>
<dbReference type="InterPro" id="IPR008269">
    <property type="entry name" value="Lon_proteolytic"/>
</dbReference>
<dbReference type="GO" id="GO:0030163">
    <property type="term" value="P:protein catabolic process"/>
    <property type="evidence" value="ECO:0007669"/>
    <property type="project" value="InterPro"/>
</dbReference>
<keyword evidence="2" id="KW-0812">Transmembrane</keyword>
<dbReference type="Pfam" id="PF05362">
    <property type="entry name" value="Lon_C"/>
    <property type="match status" value="1"/>
</dbReference>
<dbReference type="SUPFAM" id="SSF54211">
    <property type="entry name" value="Ribosomal protein S5 domain 2-like"/>
    <property type="match status" value="1"/>
</dbReference>
<dbReference type="Pfam" id="PF13180">
    <property type="entry name" value="PDZ_2"/>
    <property type="match status" value="1"/>
</dbReference>
<dbReference type="Gene3D" id="3.30.230.10">
    <property type="match status" value="1"/>
</dbReference>
<keyword evidence="1" id="KW-0645">Protease</keyword>
<dbReference type="Proteomes" id="UP000028700">
    <property type="component" value="Unassembled WGS sequence"/>
</dbReference>
<dbReference type="RefSeq" id="WP_034526276.1">
    <property type="nucleotide sequence ID" value="NZ_BBAZ01000003.1"/>
</dbReference>
<dbReference type="EC" id="3.4.21.53" evidence="1"/>
<keyword evidence="2" id="KW-1133">Transmembrane helix</keyword>
<dbReference type="eggNOG" id="COG3480">
    <property type="taxonomic scope" value="Bacteria"/>
</dbReference>
<feature type="transmembrane region" description="Helical" evidence="2">
    <location>
        <begin position="12"/>
        <end position="29"/>
    </location>
</feature>
<dbReference type="InterPro" id="IPR020568">
    <property type="entry name" value="Ribosomal_Su5_D2-typ_SF"/>
</dbReference>
<dbReference type="InterPro" id="IPR027065">
    <property type="entry name" value="Lon_Prtase"/>
</dbReference>
<gene>
    <name evidence="4" type="ORF">LOSG293_030820</name>
</gene>
<reference evidence="4" key="1">
    <citation type="journal article" date="2014" name="Genome Announc.">
        <title>Draft Genome Sequence of Lactobacillus oryzae Strain SG293T.</title>
        <authorList>
            <person name="Tanizawa Y."/>
            <person name="Fujisawa T."/>
            <person name="Mochizuki T."/>
            <person name="Kaminuma E."/>
            <person name="Nakamura Y."/>
            <person name="Tohno M."/>
        </authorList>
    </citation>
    <scope>NUCLEOTIDE SEQUENCE [LARGE SCALE GENOMIC DNA]</scope>
    <source>
        <strain evidence="4">SG293</strain>
    </source>
</reference>
<evidence type="ECO:0000259" key="3">
    <source>
        <dbReference type="PROSITE" id="PS51786"/>
    </source>
</evidence>
<dbReference type="InterPro" id="IPR014721">
    <property type="entry name" value="Ribsml_uS5_D2-typ_fold_subgr"/>
</dbReference>
<comment type="catalytic activity">
    <reaction evidence="1">
        <text>Hydrolysis of proteins in presence of ATP.</text>
        <dbReference type="EC" id="3.4.21.53"/>
    </reaction>
</comment>
<dbReference type="GO" id="GO:0005524">
    <property type="term" value="F:ATP binding"/>
    <property type="evidence" value="ECO:0007669"/>
    <property type="project" value="InterPro"/>
</dbReference>
<evidence type="ECO:0000313" key="5">
    <source>
        <dbReference type="Proteomes" id="UP000028700"/>
    </source>
</evidence>
<sequence length="347" mass="38172">MKNRKRRLTGTILALIAFVAILIGLYWPMSSYIESPGSADDLGSFVDISKHPDKDKGSFMITSVRIARARPITYVWAKMHPDYYEVVSEASVTGGQSGETYEKVQTFYMKSAINEAIATAYKAAHQKIDKKYLGIYVLNISKNSNFKSKLKVGDTVTKVNNQHFSSAYGFQSYIRKHKKNDKLTIRFTHNGHQRQATGRLVNIGKGVAGIGITLTDNIKVTTKVPIQVDPGNIGGPSGGLMFSLQIYSQLTGDNITHGQKIAGTGTINPDGSVGEIGGIDKKIIAAKKAGATIFFAPYVKPTKELLKYEPNHLTNYQQAKKTAKKYAPNMKIVPVKSFDQALAYLQK</sequence>
<keyword evidence="2" id="KW-0472">Membrane</keyword>
<proteinExistence type="inferred from homology"/>
<dbReference type="GO" id="GO:0004176">
    <property type="term" value="F:ATP-dependent peptidase activity"/>
    <property type="evidence" value="ECO:0007669"/>
    <property type="project" value="UniProtKB-UniRule"/>
</dbReference>
<organism evidence="4 5">
    <name type="scientific">Secundilactobacillus oryzae JCM 18671</name>
    <dbReference type="NCBI Taxonomy" id="1291743"/>
    <lineage>
        <taxon>Bacteria</taxon>
        <taxon>Bacillati</taxon>
        <taxon>Bacillota</taxon>
        <taxon>Bacilli</taxon>
        <taxon>Lactobacillales</taxon>
        <taxon>Lactobacillaceae</taxon>
        <taxon>Secundilactobacillus</taxon>
    </lineage>
</organism>
<dbReference type="STRING" id="1291743.LOSG293_030820"/>
<evidence type="ECO:0000313" key="4">
    <source>
        <dbReference type="EMBL" id="GAK47243.1"/>
    </source>
</evidence>
<evidence type="ECO:0000256" key="2">
    <source>
        <dbReference type="SAM" id="Phobius"/>
    </source>
</evidence>
<dbReference type="InterPro" id="IPR001478">
    <property type="entry name" value="PDZ"/>
</dbReference>
<dbReference type="SUPFAM" id="SSF50156">
    <property type="entry name" value="PDZ domain-like"/>
    <property type="match status" value="1"/>
</dbReference>
<name>A0A081BGS5_9LACO</name>
<dbReference type="OrthoDB" id="2356897at2"/>
<dbReference type="InterPro" id="IPR036034">
    <property type="entry name" value="PDZ_sf"/>
</dbReference>
<feature type="domain" description="Lon proteolytic" evidence="3">
    <location>
        <begin position="232"/>
        <end position="347"/>
    </location>
</feature>